<dbReference type="Proteomes" id="UP000054725">
    <property type="component" value="Unassembled WGS sequence"/>
</dbReference>
<accession>A0A0W0WMH4</accession>
<name>A0A0W0WMH4_9GAMM</name>
<dbReference type="AlphaFoldDB" id="A0A0W0WMH4"/>
<dbReference type="OrthoDB" id="5657145at2"/>
<comment type="caution">
    <text evidence="1">The sequence shown here is derived from an EMBL/GenBank/DDBJ whole genome shotgun (WGS) entry which is preliminary data.</text>
</comment>
<evidence type="ECO:0000313" key="2">
    <source>
        <dbReference type="Proteomes" id="UP000054725"/>
    </source>
</evidence>
<organism evidence="1 2">
    <name type="scientific">Legionella nautarum</name>
    <dbReference type="NCBI Taxonomy" id="45070"/>
    <lineage>
        <taxon>Bacteria</taxon>
        <taxon>Pseudomonadati</taxon>
        <taxon>Pseudomonadota</taxon>
        <taxon>Gammaproteobacteria</taxon>
        <taxon>Legionellales</taxon>
        <taxon>Legionellaceae</taxon>
        <taxon>Legionella</taxon>
    </lineage>
</organism>
<evidence type="ECO:0000313" key="1">
    <source>
        <dbReference type="EMBL" id="KTD33540.1"/>
    </source>
</evidence>
<gene>
    <name evidence="1" type="ORF">Lnau_2291</name>
</gene>
<dbReference type="PATRIC" id="fig|45070.6.peg.2417"/>
<proteinExistence type="predicted"/>
<dbReference type="EMBL" id="LNYO01000023">
    <property type="protein sequence ID" value="KTD33540.1"/>
    <property type="molecule type" value="Genomic_DNA"/>
</dbReference>
<dbReference type="RefSeq" id="WP_058505298.1">
    <property type="nucleotide sequence ID" value="NZ_CAAAIF010000017.1"/>
</dbReference>
<keyword evidence="2" id="KW-1185">Reference proteome</keyword>
<protein>
    <submittedName>
        <fullName evidence="1">Uncharacterized protein</fullName>
    </submittedName>
</protein>
<reference evidence="1 2" key="1">
    <citation type="submission" date="2015-11" db="EMBL/GenBank/DDBJ databases">
        <title>Genomic analysis of 38 Legionella species identifies large and diverse effector repertoires.</title>
        <authorList>
            <person name="Burstein D."/>
            <person name="Amaro F."/>
            <person name="Zusman T."/>
            <person name="Lifshitz Z."/>
            <person name="Cohen O."/>
            <person name="Gilbert J.A."/>
            <person name="Pupko T."/>
            <person name="Shuman H.A."/>
            <person name="Segal G."/>
        </authorList>
    </citation>
    <scope>NUCLEOTIDE SEQUENCE [LARGE SCALE GENOMIC DNA]</scope>
    <source>
        <strain evidence="1 2">ATCC 49506</strain>
    </source>
</reference>
<sequence>MPTQYRGRFFSEANYSSMAKSIANNKALIHELIEQIELFKVSFVEQLKQASPKESKELEAAIQRSDSRLKTLKNLESNRPVTAKEQKLLVDYIKTMHISGAKVFADLHKDKDLHEEPSPVLK</sequence>